<protein>
    <recommendedName>
        <fullName evidence="4">Sporulation initiation inhibitor protein Soj</fullName>
    </recommendedName>
</protein>
<comment type="similarity">
    <text evidence="1">Belongs to the ParA family.</text>
</comment>
<dbReference type="Proteomes" id="UP000315343">
    <property type="component" value="Unassembled WGS sequence"/>
</dbReference>
<dbReference type="OrthoDB" id="9815116at2"/>
<keyword evidence="7" id="KW-1185">Reference proteome</keyword>
<dbReference type="EMBL" id="VLKH01000008">
    <property type="protein sequence ID" value="TWH78759.1"/>
    <property type="molecule type" value="Genomic_DNA"/>
</dbReference>
<dbReference type="Pfam" id="PF13614">
    <property type="entry name" value="AAA_31"/>
    <property type="match status" value="1"/>
</dbReference>
<name>A0A562J6E0_9FIRM</name>
<comment type="subunit">
    <text evidence="3">Dimerizes in the presence of ATP but not ADP; ATP-binding is required for double-stranded (ds)DNA-binding. Interacts with DnaA.</text>
</comment>
<dbReference type="CDD" id="cd02042">
    <property type="entry name" value="ParAB_family"/>
    <property type="match status" value="1"/>
</dbReference>
<dbReference type="InterPro" id="IPR025669">
    <property type="entry name" value="AAA_dom"/>
</dbReference>
<dbReference type="InterPro" id="IPR027417">
    <property type="entry name" value="P-loop_NTPase"/>
</dbReference>
<evidence type="ECO:0000313" key="6">
    <source>
        <dbReference type="EMBL" id="TWH78759.1"/>
    </source>
</evidence>
<dbReference type="RefSeq" id="WP_145084863.1">
    <property type="nucleotide sequence ID" value="NZ_DAMBUX010000002.1"/>
</dbReference>
<dbReference type="AlphaFoldDB" id="A0A562J6E0"/>
<proteinExistence type="inferred from homology"/>
<dbReference type="PANTHER" id="PTHR13696:SF99">
    <property type="entry name" value="COBYRINIC ACID AC-DIAMIDE SYNTHASE"/>
    <property type="match status" value="1"/>
</dbReference>
<evidence type="ECO:0000256" key="2">
    <source>
        <dbReference type="ARBA" id="ARBA00049360"/>
    </source>
</evidence>
<comment type="caution">
    <text evidence="6">The sequence shown here is derived from an EMBL/GenBank/DDBJ whole genome shotgun (WGS) entry which is preliminary data.</text>
</comment>
<reference evidence="6 7" key="1">
    <citation type="submission" date="2019-07" db="EMBL/GenBank/DDBJ databases">
        <title>Genomic Encyclopedia of Type Strains, Phase I: the one thousand microbial genomes (KMG-I) project.</title>
        <authorList>
            <person name="Kyrpides N."/>
        </authorList>
    </citation>
    <scope>NUCLEOTIDE SEQUENCE [LARGE SCALE GENOMIC DNA]</scope>
    <source>
        <strain evidence="6 7">DSM 13558</strain>
    </source>
</reference>
<dbReference type="FunFam" id="3.40.50.300:FF:000285">
    <property type="entry name" value="Sporulation initiation inhibitor Soj"/>
    <property type="match status" value="1"/>
</dbReference>
<sequence length="253" mass="27979">MAKIISISNQKGGVGKTTTTGAIAAGYKSQGYRVLCVDLDPQSNLSFSSGAETEDCPTIYEILKGEAKTTFSIQKLPSYDVISSNILLSGIELEFTQTGREFLLKEQLSVVKDKYDYIFIDTPPALSILTVNAFTASDYIIIPMLADIFSLQGIAQLSETIERVKKYCNPNLKVEGIVLTKFNPRTILSREIKGTAELIAQQLDTSIFKSTIRSSVSIMEAQTNQQDIFNYSPKNPATMDYMDLVKELIERGI</sequence>
<evidence type="ECO:0000256" key="4">
    <source>
        <dbReference type="ARBA" id="ARBA00071824"/>
    </source>
</evidence>
<evidence type="ECO:0000259" key="5">
    <source>
        <dbReference type="Pfam" id="PF13614"/>
    </source>
</evidence>
<dbReference type="PANTHER" id="PTHR13696">
    <property type="entry name" value="P-LOOP CONTAINING NUCLEOSIDE TRIPHOSPHATE HYDROLASE"/>
    <property type="match status" value="1"/>
</dbReference>
<organism evidence="6 7">
    <name type="scientific">Sedimentibacter saalensis</name>
    <dbReference type="NCBI Taxonomy" id="130788"/>
    <lineage>
        <taxon>Bacteria</taxon>
        <taxon>Bacillati</taxon>
        <taxon>Bacillota</taxon>
        <taxon>Tissierellia</taxon>
        <taxon>Sedimentibacter</taxon>
    </lineage>
</organism>
<feature type="domain" description="AAA" evidence="5">
    <location>
        <begin position="2"/>
        <end position="174"/>
    </location>
</feature>
<comment type="catalytic activity">
    <reaction evidence="2">
        <text>ATP + H2O = ADP + phosphate + H(+)</text>
        <dbReference type="Rhea" id="RHEA:13065"/>
        <dbReference type="ChEBI" id="CHEBI:15377"/>
        <dbReference type="ChEBI" id="CHEBI:15378"/>
        <dbReference type="ChEBI" id="CHEBI:30616"/>
        <dbReference type="ChEBI" id="CHEBI:43474"/>
        <dbReference type="ChEBI" id="CHEBI:456216"/>
    </reaction>
</comment>
<accession>A0A562J6E0</accession>
<dbReference type="InterPro" id="IPR050678">
    <property type="entry name" value="DNA_Partitioning_ATPase"/>
</dbReference>
<evidence type="ECO:0000256" key="1">
    <source>
        <dbReference type="ARBA" id="ARBA00006976"/>
    </source>
</evidence>
<evidence type="ECO:0000256" key="3">
    <source>
        <dbReference type="ARBA" id="ARBA00062323"/>
    </source>
</evidence>
<gene>
    <name evidence="6" type="ORF">LY60_02788</name>
</gene>
<evidence type="ECO:0000313" key="7">
    <source>
        <dbReference type="Proteomes" id="UP000315343"/>
    </source>
</evidence>
<dbReference type="PIRSF" id="PIRSF009320">
    <property type="entry name" value="Nuc_binding_HP_1000"/>
    <property type="match status" value="1"/>
</dbReference>
<dbReference type="Gene3D" id="3.40.50.300">
    <property type="entry name" value="P-loop containing nucleotide triphosphate hydrolases"/>
    <property type="match status" value="1"/>
</dbReference>
<dbReference type="SUPFAM" id="SSF52540">
    <property type="entry name" value="P-loop containing nucleoside triphosphate hydrolases"/>
    <property type="match status" value="1"/>
</dbReference>